<dbReference type="Proteomes" id="UP001146120">
    <property type="component" value="Unassembled WGS sequence"/>
</dbReference>
<organism evidence="2 3">
    <name type="scientific">Lagenidium giganteum</name>
    <dbReference type="NCBI Taxonomy" id="4803"/>
    <lineage>
        <taxon>Eukaryota</taxon>
        <taxon>Sar</taxon>
        <taxon>Stramenopiles</taxon>
        <taxon>Oomycota</taxon>
        <taxon>Peronosporomycetes</taxon>
        <taxon>Pythiales</taxon>
        <taxon>Pythiaceae</taxon>
    </lineage>
</organism>
<dbReference type="InterPro" id="IPR007146">
    <property type="entry name" value="Sas10/Utp3/C1D"/>
</dbReference>
<feature type="region of interest" description="Disordered" evidence="1">
    <location>
        <begin position="326"/>
        <end position="358"/>
    </location>
</feature>
<feature type="region of interest" description="Disordered" evidence="1">
    <location>
        <begin position="277"/>
        <end position="314"/>
    </location>
</feature>
<dbReference type="PANTHER" id="PTHR13237:SF9">
    <property type="entry name" value="NEUROGUIDIN"/>
    <property type="match status" value="1"/>
</dbReference>
<reference evidence="2" key="1">
    <citation type="submission" date="2022-11" db="EMBL/GenBank/DDBJ databases">
        <authorList>
            <person name="Morgan W.R."/>
            <person name="Tartar A."/>
        </authorList>
    </citation>
    <scope>NUCLEOTIDE SEQUENCE</scope>
    <source>
        <strain evidence="2">ARSEF 373</strain>
    </source>
</reference>
<reference evidence="2" key="2">
    <citation type="journal article" date="2023" name="Microbiol Resour">
        <title>Decontamination and Annotation of the Draft Genome Sequence of the Oomycete Lagenidium giganteum ARSEF 373.</title>
        <authorList>
            <person name="Morgan W.R."/>
            <person name="Tartar A."/>
        </authorList>
    </citation>
    <scope>NUCLEOTIDE SEQUENCE</scope>
    <source>
        <strain evidence="2">ARSEF 373</strain>
    </source>
</reference>
<feature type="compositionally biased region" description="Acidic residues" evidence="1">
    <location>
        <begin position="128"/>
        <end position="137"/>
    </location>
</feature>
<evidence type="ECO:0000313" key="3">
    <source>
        <dbReference type="Proteomes" id="UP001146120"/>
    </source>
</evidence>
<dbReference type="EMBL" id="DAKRPA010000226">
    <property type="protein sequence ID" value="DAZ94938.1"/>
    <property type="molecule type" value="Genomic_DNA"/>
</dbReference>
<comment type="caution">
    <text evidence="2">The sequence shown here is derived from an EMBL/GenBank/DDBJ whole genome shotgun (WGS) entry which is preliminary data.</text>
</comment>
<sequence length="358" mass="39921">MEELGQIRAKVDEIDHAVTNDLKTESGMIFLQVKNHALLNYTKMELFFSLLKLESPDTVHNHPVFKELVRYRTLLERVRPLDRKMKYQIDKMLKVALSDGQEVDESLNYAPNPDQLVTNDGQLNGAAGDDDDDDDGDAGERTGAAKDGIYRAPRLAAVHYEEEEREHAKKAKREERNKKRMQKSTILSELREEFSERPEEIHTSGTTALDKEIARDEAERKEFEESRFVRVVTSRKDKIKKRMREREAMTAESVGDIDNFAGIQDVLGLDKSKHRIPKSYESKKSNGKTGGIFAHIDAPVDNSKRRKVSKSAGASGFAGAMAASGLKSSSSAATTTTSSSKAAPAGGKKKKVVFSSIF</sequence>
<dbReference type="AlphaFoldDB" id="A0AAV2YMA3"/>
<feature type="compositionally biased region" description="Low complexity" evidence="1">
    <location>
        <begin position="326"/>
        <end position="346"/>
    </location>
</feature>
<evidence type="ECO:0008006" key="4">
    <source>
        <dbReference type="Google" id="ProtNLM"/>
    </source>
</evidence>
<evidence type="ECO:0000313" key="2">
    <source>
        <dbReference type="EMBL" id="DAZ94938.1"/>
    </source>
</evidence>
<keyword evidence="3" id="KW-1185">Reference proteome</keyword>
<dbReference type="Pfam" id="PF04000">
    <property type="entry name" value="Sas10_Utp3"/>
    <property type="match status" value="1"/>
</dbReference>
<dbReference type="GO" id="GO:0000462">
    <property type="term" value="P:maturation of SSU-rRNA from tricistronic rRNA transcript (SSU-rRNA, 5.8S rRNA, LSU-rRNA)"/>
    <property type="evidence" value="ECO:0007669"/>
    <property type="project" value="TreeGrafter"/>
</dbReference>
<feature type="region of interest" description="Disordered" evidence="1">
    <location>
        <begin position="105"/>
        <end position="183"/>
    </location>
</feature>
<name>A0AAV2YMA3_9STRA</name>
<dbReference type="PANTHER" id="PTHR13237">
    <property type="entry name" value="SOMETHING ABOUT SILENCING PROTEIN 10-RELATED"/>
    <property type="match status" value="1"/>
</dbReference>
<gene>
    <name evidence="2" type="ORF">N0F65_012655</name>
</gene>
<evidence type="ECO:0000256" key="1">
    <source>
        <dbReference type="SAM" id="MobiDB-lite"/>
    </source>
</evidence>
<accession>A0AAV2YMA3</accession>
<proteinExistence type="predicted"/>
<protein>
    <recommendedName>
        <fullName evidence="4">Neuroguidin</fullName>
    </recommendedName>
</protein>
<feature type="compositionally biased region" description="Basic and acidic residues" evidence="1">
    <location>
        <begin position="159"/>
        <end position="177"/>
    </location>
</feature>
<dbReference type="GO" id="GO:0032040">
    <property type="term" value="C:small-subunit processome"/>
    <property type="evidence" value="ECO:0007669"/>
    <property type="project" value="TreeGrafter"/>
</dbReference>